<dbReference type="EMBL" id="LAZR01020000">
    <property type="protein sequence ID" value="KKL90464.1"/>
    <property type="molecule type" value="Genomic_DNA"/>
</dbReference>
<gene>
    <name evidence="1" type="ORF">LCGC14_1904420</name>
</gene>
<proteinExistence type="predicted"/>
<name>A0A0F9FVI3_9ZZZZ</name>
<comment type="caution">
    <text evidence="1">The sequence shown here is derived from an EMBL/GenBank/DDBJ whole genome shotgun (WGS) entry which is preliminary data.</text>
</comment>
<reference evidence="1" key="1">
    <citation type="journal article" date="2015" name="Nature">
        <title>Complex archaea that bridge the gap between prokaryotes and eukaryotes.</title>
        <authorList>
            <person name="Spang A."/>
            <person name="Saw J.H."/>
            <person name="Jorgensen S.L."/>
            <person name="Zaremba-Niedzwiedzka K."/>
            <person name="Martijn J."/>
            <person name="Lind A.E."/>
            <person name="van Eijk R."/>
            <person name="Schleper C."/>
            <person name="Guy L."/>
            <person name="Ettema T.J."/>
        </authorList>
    </citation>
    <scope>NUCLEOTIDE SEQUENCE</scope>
</reference>
<evidence type="ECO:0000313" key="1">
    <source>
        <dbReference type="EMBL" id="KKL90464.1"/>
    </source>
</evidence>
<dbReference type="AlphaFoldDB" id="A0A0F9FVI3"/>
<sequence>MTEANPGLGRGLGQHSEAKMQVLLGSFVLLDRLHSRLDRARRSVEIGTGGRPICITNCGVCCQRTVPAATQLEAEYVVSLLPLLHGTEVRARALGWMVERHPGLQFWDKVHGRAYQAEEQRLLADDQQALERTRCPFLTVGQECMIYSARPLVCRAYGVTMAQDPECPRPLAPSETTRRRVGLGASGPLAKELLKIKGALVGQVKAQRAQSLLLTSWLPGLVALAVARDELIALRAEGLVADVKLALTTSTPRLWADEPQDTAPASAGVIPVRELALA</sequence>
<accession>A0A0F9FVI3</accession>
<protein>
    <submittedName>
        <fullName evidence="1">Uncharacterized protein</fullName>
    </submittedName>
</protein>
<dbReference type="InterPro" id="IPR005358">
    <property type="entry name" value="Puta_zinc/iron-chelating_dom"/>
</dbReference>
<dbReference type="Pfam" id="PF03692">
    <property type="entry name" value="CxxCxxCC"/>
    <property type="match status" value="1"/>
</dbReference>
<organism evidence="1">
    <name type="scientific">marine sediment metagenome</name>
    <dbReference type="NCBI Taxonomy" id="412755"/>
    <lineage>
        <taxon>unclassified sequences</taxon>
        <taxon>metagenomes</taxon>
        <taxon>ecological metagenomes</taxon>
    </lineage>
</organism>